<evidence type="ECO:0000313" key="4">
    <source>
        <dbReference type="EMBL" id="MPN45250.1"/>
    </source>
</evidence>
<evidence type="ECO:0000256" key="3">
    <source>
        <dbReference type="ARBA" id="ARBA00022729"/>
    </source>
</evidence>
<sequence>MTKIRVPSIRVFTLLTREWGYQGTPIPWADLFTSMQTGIVDGAIGAGAEGYYSNFRDIIKYYYAVNDHFENWFLIMNKDLWESLSEDDKNLIMKYAKELHNKRFMEAEKEEGNYMNMLAERGVEIVKFSSEELGAFAENSRSKIWPQLKEDIGAELIDGCLKYIEEK</sequence>
<dbReference type="PANTHER" id="PTHR33376:SF7">
    <property type="entry name" value="C4-DICARBOXYLATE-BINDING PROTEIN DCTB"/>
    <property type="match status" value="1"/>
</dbReference>
<dbReference type="EMBL" id="VSSQ01104987">
    <property type="protein sequence ID" value="MPN45250.1"/>
    <property type="molecule type" value="Genomic_DNA"/>
</dbReference>
<proteinExistence type="inferred from homology"/>
<dbReference type="NCBIfam" id="NF037995">
    <property type="entry name" value="TRAP_S1"/>
    <property type="match status" value="1"/>
</dbReference>
<dbReference type="InterPro" id="IPR038404">
    <property type="entry name" value="TRAP_DctP_sf"/>
</dbReference>
<organism evidence="4">
    <name type="scientific">bioreactor metagenome</name>
    <dbReference type="NCBI Taxonomy" id="1076179"/>
    <lineage>
        <taxon>unclassified sequences</taxon>
        <taxon>metagenomes</taxon>
        <taxon>ecological metagenomes</taxon>
    </lineage>
</organism>
<gene>
    <name evidence="4" type="ORF">SDC9_192817</name>
</gene>
<dbReference type="Pfam" id="PF03480">
    <property type="entry name" value="DctP"/>
    <property type="match status" value="1"/>
</dbReference>
<name>A0A645I262_9ZZZZ</name>
<reference evidence="4" key="1">
    <citation type="submission" date="2019-08" db="EMBL/GenBank/DDBJ databases">
        <authorList>
            <person name="Kucharzyk K."/>
            <person name="Murdoch R.W."/>
            <person name="Higgins S."/>
            <person name="Loffler F."/>
        </authorList>
    </citation>
    <scope>NUCLEOTIDE SEQUENCE</scope>
</reference>
<comment type="similarity">
    <text evidence="1">Belongs to the bacterial solute-binding protein 7 family.</text>
</comment>
<dbReference type="InterPro" id="IPR018389">
    <property type="entry name" value="DctP_fam"/>
</dbReference>
<keyword evidence="3" id="KW-0732">Signal</keyword>
<evidence type="ECO:0000256" key="1">
    <source>
        <dbReference type="ARBA" id="ARBA00009023"/>
    </source>
</evidence>
<dbReference type="PANTHER" id="PTHR33376">
    <property type="match status" value="1"/>
</dbReference>
<accession>A0A645I262</accession>
<protein>
    <recommendedName>
        <fullName evidence="5">Solute-binding protein</fullName>
    </recommendedName>
</protein>
<evidence type="ECO:0000256" key="2">
    <source>
        <dbReference type="ARBA" id="ARBA00022448"/>
    </source>
</evidence>
<comment type="caution">
    <text evidence="4">The sequence shown here is derived from an EMBL/GenBank/DDBJ whole genome shotgun (WGS) entry which is preliminary data.</text>
</comment>
<dbReference type="AlphaFoldDB" id="A0A645I262"/>
<evidence type="ECO:0008006" key="5">
    <source>
        <dbReference type="Google" id="ProtNLM"/>
    </source>
</evidence>
<dbReference type="GO" id="GO:0055085">
    <property type="term" value="P:transmembrane transport"/>
    <property type="evidence" value="ECO:0007669"/>
    <property type="project" value="InterPro"/>
</dbReference>
<dbReference type="Gene3D" id="3.40.190.170">
    <property type="entry name" value="Bacterial extracellular solute-binding protein, family 7"/>
    <property type="match status" value="1"/>
</dbReference>
<keyword evidence="2" id="KW-0813">Transport</keyword>